<dbReference type="InterPro" id="IPR032735">
    <property type="entry name" value="BROMI_M"/>
</dbReference>
<dbReference type="Pfam" id="PF14961">
    <property type="entry name" value="BROMI"/>
    <property type="match status" value="1"/>
</dbReference>
<reference evidence="2 3" key="1">
    <citation type="submission" date="2021-06" db="EMBL/GenBank/DDBJ databases">
        <title>Caerostris extrusa draft genome.</title>
        <authorList>
            <person name="Kono N."/>
            <person name="Arakawa K."/>
        </authorList>
    </citation>
    <scope>NUCLEOTIDE SEQUENCE [LARGE SCALE GENOMIC DNA]</scope>
</reference>
<accession>A0AAV4PP95</accession>
<dbReference type="EMBL" id="BPLR01004804">
    <property type="protein sequence ID" value="GIX97649.1"/>
    <property type="molecule type" value="Genomic_DNA"/>
</dbReference>
<name>A0AAV4PP95_CAEEX</name>
<dbReference type="Proteomes" id="UP001054945">
    <property type="component" value="Unassembled WGS sequence"/>
</dbReference>
<evidence type="ECO:0000259" key="1">
    <source>
        <dbReference type="Pfam" id="PF14961"/>
    </source>
</evidence>
<evidence type="ECO:0000313" key="2">
    <source>
        <dbReference type="EMBL" id="GIX97649.1"/>
    </source>
</evidence>
<sequence length="321" mass="36801">MESLTSGTNAERLEALSTLHRLPTMEHLMHHFSWADVEEGLHNSLASDIIFLKDESLKFYIKMLTCAESKVVLESYLSLIKYFLQVLLPSVNKNFEKIEDFIRQCRRVVEILSILNKFLQNISTHWLRYPQSVIESITIQSLSILSASVNNSRIFPIWTCIAECDPEAKWLKSIMHGHVSRASLLEALSGPSEKNLPDEILQSNRDSYEWPFITEYPVTNVFYGFKDNGYDVSKIFEDMLNGNFKIRYLEEAPRTESKNIDSVFPILKIGTDALQSDLTYPLNHVSLDAANSELQNEELIGISLTQRYGKQLNLIADDDEK</sequence>
<protein>
    <submittedName>
        <fullName evidence="2">Protein broad-minded</fullName>
    </submittedName>
</protein>
<evidence type="ECO:0000313" key="3">
    <source>
        <dbReference type="Proteomes" id="UP001054945"/>
    </source>
</evidence>
<feature type="domain" description="BROMI middle region" evidence="1">
    <location>
        <begin position="12"/>
        <end position="189"/>
    </location>
</feature>
<keyword evidence="3" id="KW-1185">Reference proteome</keyword>
<organism evidence="2 3">
    <name type="scientific">Caerostris extrusa</name>
    <name type="common">Bark spider</name>
    <name type="synonym">Caerostris bankana</name>
    <dbReference type="NCBI Taxonomy" id="172846"/>
    <lineage>
        <taxon>Eukaryota</taxon>
        <taxon>Metazoa</taxon>
        <taxon>Ecdysozoa</taxon>
        <taxon>Arthropoda</taxon>
        <taxon>Chelicerata</taxon>
        <taxon>Arachnida</taxon>
        <taxon>Araneae</taxon>
        <taxon>Araneomorphae</taxon>
        <taxon>Entelegynae</taxon>
        <taxon>Araneoidea</taxon>
        <taxon>Araneidae</taxon>
        <taxon>Caerostris</taxon>
    </lineage>
</organism>
<comment type="caution">
    <text evidence="2">The sequence shown here is derived from an EMBL/GenBank/DDBJ whole genome shotgun (WGS) entry which is preliminary data.</text>
</comment>
<gene>
    <name evidence="2" type="primary">tbc1d32</name>
    <name evidence="2" type="ORF">CEXT_727611</name>
</gene>
<dbReference type="AlphaFoldDB" id="A0AAV4PP95"/>
<proteinExistence type="predicted"/>